<gene>
    <name evidence="2" type="ORF">Ciccas_008030</name>
</gene>
<evidence type="ECO:0000256" key="1">
    <source>
        <dbReference type="SAM" id="MobiDB-lite"/>
    </source>
</evidence>
<organism evidence="2 3">
    <name type="scientific">Cichlidogyrus casuarinus</name>
    <dbReference type="NCBI Taxonomy" id="1844966"/>
    <lineage>
        <taxon>Eukaryota</taxon>
        <taxon>Metazoa</taxon>
        <taxon>Spiralia</taxon>
        <taxon>Lophotrochozoa</taxon>
        <taxon>Platyhelminthes</taxon>
        <taxon>Monogenea</taxon>
        <taxon>Monopisthocotylea</taxon>
        <taxon>Dactylogyridea</taxon>
        <taxon>Ancyrocephalidae</taxon>
        <taxon>Cichlidogyrus</taxon>
    </lineage>
</organism>
<protein>
    <submittedName>
        <fullName evidence="2">Uncharacterized protein</fullName>
    </submittedName>
</protein>
<proteinExistence type="predicted"/>
<keyword evidence="3" id="KW-1185">Reference proteome</keyword>
<dbReference type="AlphaFoldDB" id="A0ABD2Q193"/>
<comment type="caution">
    <text evidence="2">The sequence shown here is derived from an EMBL/GenBank/DDBJ whole genome shotgun (WGS) entry which is preliminary data.</text>
</comment>
<feature type="compositionally biased region" description="Polar residues" evidence="1">
    <location>
        <begin position="78"/>
        <end position="98"/>
    </location>
</feature>
<name>A0ABD2Q193_9PLAT</name>
<feature type="region of interest" description="Disordered" evidence="1">
    <location>
        <begin position="74"/>
        <end position="111"/>
    </location>
</feature>
<accession>A0ABD2Q193</accession>
<reference evidence="2 3" key="1">
    <citation type="submission" date="2024-11" db="EMBL/GenBank/DDBJ databases">
        <title>Adaptive evolution of stress response genes in parasites aligns with host niche diversity.</title>
        <authorList>
            <person name="Hahn C."/>
            <person name="Resl P."/>
        </authorList>
    </citation>
    <scope>NUCLEOTIDE SEQUENCE [LARGE SCALE GENOMIC DNA]</scope>
    <source>
        <strain evidence="2">EGGRZ-B1_66</strain>
        <tissue evidence="2">Body</tissue>
    </source>
</reference>
<evidence type="ECO:0000313" key="2">
    <source>
        <dbReference type="EMBL" id="KAL3313369.1"/>
    </source>
</evidence>
<evidence type="ECO:0000313" key="3">
    <source>
        <dbReference type="Proteomes" id="UP001626550"/>
    </source>
</evidence>
<dbReference type="EMBL" id="JBJKFK010001327">
    <property type="protein sequence ID" value="KAL3313369.1"/>
    <property type="molecule type" value="Genomic_DNA"/>
</dbReference>
<sequence>MRPRNKGTQTPARRRIVYQGNKFEWKPGTIREGRGVVYYVTVQGTVYKRHENQLRTRFSEGQEEGFRTLFDLCDHPSRQTTPQLNPSVGPSEAVQLQTHEPAVEPPPIVPDVMTRPRRIRRYPKKLF</sequence>
<dbReference type="Proteomes" id="UP001626550">
    <property type="component" value="Unassembled WGS sequence"/>
</dbReference>